<feature type="region of interest" description="Disordered" evidence="6">
    <location>
        <begin position="60"/>
        <end position="83"/>
    </location>
</feature>
<protein>
    <submittedName>
        <fullName evidence="9">Serine/threonine protein kinase</fullName>
    </submittedName>
</protein>
<keyword evidence="9" id="KW-0723">Serine/threonine-protein kinase</keyword>
<dbReference type="GO" id="GO:0004674">
    <property type="term" value="F:protein serine/threonine kinase activity"/>
    <property type="evidence" value="ECO:0007669"/>
    <property type="project" value="UniProtKB-KW"/>
</dbReference>
<evidence type="ECO:0000256" key="1">
    <source>
        <dbReference type="ARBA" id="ARBA00022679"/>
    </source>
</evidence>
<keyword evidence="4 5" id="KW-0067">ATP-binding</keyword>
<dbReference type="EMBL" id="JAJA02000001">
    <property type="protein sequence ID" value="KWS03489.1"/>
    <property type="molecule type" value="Genomic_DNA"/>
</dbReference>
<keyword evidence="3 9" id="KW-0418">Kinase</keyword>
<name>A0A108U6J9_9GAMM</name>
<dbReference type="OrthoDB" id="9801841at2"/>
<feature type="transmembrane region" description="Helical" evidence="7">
    <location>
        <begin position="410"/>
        <end position="431"/>
    </location>
</feature>
<dbReference type="Gene3D" id="1.25.40.10">
    <property type="entry name" value="Tetratricopeptide repeat domain"/>
    <property type="match status" value="2"/>
</dbReference>
<dbReference type="PANTHER" id="PTHR43289">
    <property type="entry name" value="MITOGEN-ACTIVATED PROTEIN KINASE KINASE KINASE 20-RELATED"/>
    <property type="match status" value="1"/>
</dbReference>
<evidence type="ECO:0000256" key="5">
    <source>
        <dbReference type="PROSITE-ProRule" id="PRU10141"/>
    </source>
</evidence>
<dbReference type="CDD" id="cd14014">
    <property type="entry name" value="STKc_PknB_like"/>
    <property type="match status" value="1"/>
</dbReference>
<sequence length="1007" mass="110871">MNDAVARALILFDDYVDLPAAERKRALAALAAREPELHAALCALLDADARHDDDHLLDRSPAQVLAGKRGDADESEAEQDERADVRLGTRLGPWRIDRVIGHGGMGTVYEAHRDDGEYQQRVALKCIRTELATPQLQAAFRDERNLLARLDHAGIAALVDGGVDEDGHPWFAMRFVDGIALDAWCDHRRASVRERVGLLIQVCEALAYAHAQGIVHRDIKPSNLLVTQDGRVQLVDFGISSYFTAQEAAPREQIAITPDYAAPEAREYGAHGPATDLYALGVLTYRLLCAQWPAPLHSLRNLIPIAASGEPVPMDRLLDDRDNATDTTGDSADLIARQRGAADASALRRQLAGDLTAIALKAVATRPQDRYPSVNEFADDLRRWCEHRPVSVNPGHWLSRARKWHRRSPAAALLAAALVLALCATLGVSLWQQRRAAREAQATHTVGNLFATTLGTATLSGLGSSRFSSRTLLEKTEHELQRLPLDEQPGLHARSLATLARGYAIIGDYRNAERLAVQAQRVLGSAEDEYSFVAATRVAMLNTQNHHAQAERSAREQLERLGEREDRPAQLARVTFGAELAKAQWNMGDTLTALDTADKLLRRTRDLRPVDTDLLAQVLILRAGFLTRLFRFAAAEADTREAIALIRRTNPVLADDALELLVWIHGRRRSPIEHALAQQLLRGREASLGPTHPVTARARVLLALSEYPRADSPQKIKQALDAITAAYGREHPDYGWALSVSSWAIARDPRENVRLLREAVAILERNQGPLGPLALSAKGNLGKDLLQLPDAYRTAADIAEGIALLEKIIDDKRRIGVPAPGDRINLIQALLRYGGETQLDQAARLIEESTADARLYYAKGDIPPAQAEFYRNVLRFRRDDQPLADRGFAELAQTELARTGAGAADQAKYDRNRRAHSIMAAQALVYRALYALQTCRREQARSLLDQAQQLAETASPADAGLIGVVREYREQTRRNLPLDALAPNLFANHLSIEQTNRRAQACAAGSG</sequence>
<dbReference type="Pfam" id="PF00069">
    <property type="entry name" value="Pkinase"/>
    <property type="match status" value="1"/>
</dbReference>
<feature type="domain" description="Protein kinase" evidence="8">
    <location>
        <begin position="94"/>
        <end position="390"/>
    </location>
</feature>
<evidence type="ECO:0000313" key="10">
    <source>
        <dbReference type="Proteomes" id="UP000023435"/>
    </source>
</evidence>
<dbReference type="AlphaFoldDB" id="A0A108U6J9"/>
<keyword evidence="10" id="KW-1185">Reference proteome</keyword>
<dbReference type="PANTHER" id="PTHR43289:SF34">
    <property type="entry name" value="SERINE_THREONINE-PROTEIN KINASE YBDM-RELATED"/>
    <property type="match status" value="1"/>
</dbReference>
<dbReference type="SUPFAM" id="SSF56112">
    <property type="entry name" value="Protein kinase-like (PK-like)"/>
    <property type="match status" value="1"/>
</dbReference>
<evidence type="ECO:0000256" key="2">
    <source>
        <dbReference type="ARBA" id="ARBA00022741"/>
    </source>
</evidence>
<dbReference type="InterPro" id="IPR011990">
    <property type="entry name" value="TPR-like_helical_dom_sf"/>
</dbReference>
<feature type="binding site" evidence="5">
    <location>
        <position position="125"/>
    </location>
    <ligand>
        <name>ATP</name>
        <dbReference type="ChEBI" id="CHEBI:30616"/>
    </ligand>
</feature>
<evidence type="ECO:0000256" key="7">
    <source>
        <dbReference type="SAM" id="Phobius"/>
    </source>
</evidence>
<dbReference type="SMART" id="SM00220">
    <property type="entry name" value="S_TKc"/>
    <property type="match status" value="1"/>
</dbReference>
<keyword evidence="7" id="KW-0472">Membrane</keyword>
<dbReference type="Gene3D" id="3.30.200.20">
    <property type="entry name" value="Phosphorylase Kinase, domain 1"/>
    <property type="match status" value="1"/>
</dbReference>
<dbReference type="InterPro" id="IPR008271">
    <property type="entry name" value="Ser/Thr_kinase_AS"/>
</dbReference>
<dbReference type="GO" id="GO:0005524">
    <property type="term" value="F:ATP binding"/>
    <property type="evidence" value="ECO:0007669"/>
    <property type="project" value="UniProtKB-UniRule"/>
</dbReference>
<keyword evidence="7" id="KW-1133">Transmembrane helix</keyword>
<dbReference type="PROSITE" id="PS00108">
    <property type="entry name" value="PROTEIN_KINASE_ST"/>
    <property type="match status" value="1"/>
</dbReference>
<dbReference type="Gene3D" id="1.10.510.10">
    <property type="entry name" value="Transferase(Phosphotransferase) domain 1"/>
    <property type="match status" value="1"/>
</dbReference>
<dbReference type="RefSeq" id="WP_060410442.1">
    <property type="nucleotide sequence ID" value="NZ_JAJA02000001.1"/>
</dbReference>
<keyword evidence="1" id="KW-0808">Transferase</keyword>
<organism evidence="9 10">
    <name type="scientific">Lysobacter capsici AZ78</name>
    <dbReference type="NCBI Taxonomy" id="1444315"/>
    <lineage>
        <taxon>Bacteria</taxon>
        <taxon>Pseudomonadati</taxon>
        <taxon>Pseudomonadota</taxon>
        <taxon>Gammaproteobacteria</taxon>
        <taxon>Lysobacterales</taxon>
        <taxon>Lysobacteraceae</taxon>
        <taxon>Lysobacter</taxon>
    </lineage>
</organism>
<dbReference type="InterPro" id="IPR011009">
    <property type="entry name" value="Kinase-like_dom_sf"/>
</dbReference>
<proteinExistence type="predicted"/>
<evidence type="ECO:0000313" key="9">
    <source>
        <dbReference type="EMBL" id="KWS03489.1"/>
    </source>
</evidence>
<comment type="caution">
    <text evidence="9">The sequence shown here is derived from an EMBL/GenBank/DDBJ whole genome shotgun (WGS) entry which is preliminary data.</text>
</comment>
<dbReference type="Proteomes" id="UP000023435">
    <property type="component" value="Unassembled WGS sequence"/>
</dbReference>
<dbReference type="PROSITE" id="PS50011">
    <property type="entry name" value="PROTEIN_KINASE_DOM"/>
    <property type="match status" value="1"/>
</dbReference>
<keyword evidence="2 5" id="KW-0547">Nucleotide-binding</keyword>
<gene>
    <name evidence="9" type="ORF">AZ78_1036</name>
</gene>
<evidence type="ECO:0000259" key="8">
    <source>
        <dbReference type="PROSITE" id="PS50011"/>
    </source>
</evidence>
<keyword evidence="7" id="KW-0812">Transmembrane</keyword>
<dbReference type="InterPro" id="IPR000719">
    <property type="entry name" value="Prot_kinase_dom"/>
</dbReference>
<evidence type="ECO:0000256" key="3">
    <source>
        <dbReference type="ARBA" id="ARBA00022777"/>
    </source>
</evidence>
<dbReference type="PROSITE" id="PS00107">
    <property type="entry name" value="PROTEIN_KINASE_ATP"/>
    <property type="match status" value="1"/>
</dbReference>
<reference evidence="9 10" key="1">
    <citation type="journal article" date="2014" name="Genome Announc.">
        <title>Draft Genome Sequence of Lysobacter capsici AZ78, a Bacterium Antagonistic to Plant-Pathogenic Oomycetes.</title>
        <authorList>
            <person name="Puopolo G."/>
            <person name="Sonego P."/>
            <person name="Engelen K."/>
            <person name="Pertot I."/>
        </authorList>
    </citation>
    <scope>NUCLEOTIDE SEQUENCE [LARGE SCALE GENOMIC DNA]</scope>
    <source>
        <strain evidence="9 10">AZ78</strain>
    </source>
</reference>
<evidence type="ECO:0000256" key="6">
    <source>
        <dbReference type="SAM" id="MobiDB-lite"/>
    </source>
</evidence>
<accession>A0A108U6J9</accession>
<evidence type="ECO:0000256" key="4">
    <source>
        <dbReference type="ARBA" id="ARBA00022840"/>
    </source>
</evidence>
<dbReference type="InterPro" id="IPR017441">
    <property type="entry name" value="Protein_kinase_ATP_BS"/>
</dbReference>